<organism evidence="1 2">
    <name type="scientific">Streptomyces flavovirens</name>
    <dbReference type="NCBI Taxonomy" id="52258"/>
    <lineage>
        <taxon>Bacteria</taxon>
        <taxon>Bacillati</taxon>
        <taxon>Actinomycetota</taxon>
        <taxon>Actinomycetes</taxon>
        <taxon>Kitasatosporales</taxon>
        <taxon>Streptomycetaceae</taxon>
        <taxon>Streptomyces</taxon>
    </lineage>
</organism>
<sequence>MALEWYLSLGSDGGVEIANHARLAAYLESVGSPLDTVTACGCETFDAALVGDDPYTSPEADDAPWYDPDVPESADFAGLLVLSVDGLDDHPVERTVTRGAAGNAALGPARTMPRTITVTAVLLGATCCAVNYGLRWLGQALAGCTGVGCGGDCLTLFTCCPDQIDDPDEFAARYRRTLRRVALVDGPRVVARHGTGCTGSGGCTVGADILTVEFVLTAASPWMWTDPVPVLEVPVPLDESDDCITWCVHPSPGTPGLPVCVELTDSCPPGSVAAVLTDAACDLPWPERESLELPCDQPCRLAACPDMDALCSDPSCRTPAPPVAPPPATCFCSAIAVTEEAYELDLSSWPAWFGAVPIITVEAGSQDLRRVTVTLFERRDKHEGMTCREVAVAERCSPHSQFEISYVPAGGVMTLDGQVGRATVECAGTCESTPDAYGRDGGPLHFPLLTCDRYCVLVEADAIFAPAPDAAVSISLSGREY</sequence>
<protein>
    <submittedName>
        <fullName evidence="1">Uncharacterized protein</fullName>
    </submittedName>
</protein>
<gene>
    <name evidence="1" type="ORF">ACFO3R_29255</name>
</gene>
<dbReference type="EMBL" id="JBHSCF010000055">
    <property type="protein sequence ID" value="MFC4190434.1"/>
    <property type="molecule type" value="Genomic_DNA"/>
</dbReference>
<reference evidence="2" key="1">
    <citation type="journal article" date="2019" name="Int. J. Syst. Evol. Microbiol.">
        <title>The Global Catalogue of Microorganisms (GCM) 10K type strain sequencing project: providing services to taxonomists for standard genome sequencing and annotation.</title>
        <authorList>
            <consortium name="The Broad Institute Genomics Platform"/>
            <consortium name="The Broad Institute Genome Sequencing Center for Infectious Disease"/>
            <person name="Wu L."/>
            <person name="Ma J."/>
        </authorList>
    </citation>
    <scope>NUCLEOTIDE SEQUENCE [LARGE SCALE GENOMIC DNA]</scope>
    <source>
        <strain evidence="2">CCM 3243</strain>
    </source>
</reference>
<proteinExistence type="predicted"/>
<name>A0ABV8NDD8_9ACTN</name>
<comment type="caution">
    <text evidence="1">The sequence shown here is derived from an EMBL/GenBank/DDBJ whole genome shotgun (WGS) entry which is preliminary data.</text>
</comment>
<evidence type="ECO:0000313" key="2">
    <source>
        <dbReference type="Proteomes" id="UP001595871"/>
    </source>
</evidence>
<dbReference type="Proteomes" id="UP001595871">
    <property type="component" value="Unassembled WGS sequence"/>
</dbReference>
<accession>A0ABV8NDD8</accession>
<dbReference type="RefSeq" id="WP_200693842.1">
    <property type="nucleotide sequence ID" value="NZ_BAAAYA010000005.1"/>
</dbReference>
<keyword evidence="2" id="KW-1185">Reference proteome</keyword>
<evidence type="ECO:0000313" key="1">
    <source>
        <dbReference type="EMBL" id="MFC4190434.1"/>
    </source>
</evidence>